<dbReference type="PANTHER" id="PTHR43289:SF6">
    <property type="entry name" value="SERINE_THREONINE-PROTEIN KINASE NEKL-3"/>
    <property type="match status" value="1"/>
</dbReference>
<protein>
    <submittedName>
        <fullName evidence="9">Unannotated protein</fullName>
    </submittedName>
</protein>
<organism evidence="9">
    <name type="scientific">freshwater metagenome</name>
    <dbReference type="NCBI Taxonomy" id="449393"/>
    <lineage>
        <taxon>unclassified sequences</taxon>
        <taxon>metagenomes</taxon>
        <taxon>ecological metagenomes</taxon>
    </lineage>
</organism>
<feature type="domain" description="Protein kinase" evidence="7">
    <location>
        <begin position="15"/>
        <end position="265"/>
    </location>
</feature>
<evidence type="ECO:0000259" key="8">
    <source>
        <dbReference type="PROSITE" id="PS51178"/>
    </source>
</evidence>
<evidence type="ECO:0000256" key="4">
    <source>
        <dbReference type="ARBA" id="ARBA00022777"/>
    </source>
</evidence>
<dbReference type="SMART" id="SM00740">
    <property type="entry name" value="PASTA"/>
    <property type="match status" value="3"/>
</dbReference>
<dbReference type="Gene3D" id="3.30.200.20">
    <property type="entry name" value="Phosphorylase Kinase, domain 1"/>
    <property type="match status" value="1"/>
</dbReference>
<evidence type="ECO:0000313" key="9">
    <source>
        <dbReference type="EMBL" id="CAB4786798.1"/>
    </source>
</evidence>
<dbReference type="PROSITE" id="PS50011">
    <property type="entry name" value="PROTEIN_KINASE_DOM"/>
    <property type="match status" value="1"/>
</dbReference>
<dbReference type="InterPro" id="IPR011009">
    <property type="entry name" value="Kinase-like_dom_sf"/>
</dbReference>
<feature type="domain" description="PASTA" evidence="8">
    <location>
        <begin position="377"/>
        <end position="443"/>
    </location>
</feature>
<gene>
    <name evidence="9" type="ORF">UFOPK2958_00877</name>
</gene>
<dbReference type="Pfam" id="PF00069">
    <property type="entry name" value="Pkinase"/>
    <property type="match status" value="1"/>
</dbReference>
<evidence type="ECO:0000259" key="7">
    <source>
        <dbReference type="PROSITE" id="PS50011"/>
    </source>
</evidence>
<dbReference type="Gene3D" id="1.10.510.10">
    <property type="entry name" value="Transferase(Phosphotransferase) domain 1"/>
    <property type="match status" value="1"/>
</dbReference>
<dbReference type="PROSITE" id="PS51178">
    <property type="entry name" value="PASTA"/>
    <property type="match status" value="2"/>
</dbReference>
<evidence type="ECO:0000256" key="2">
    <source>
        <dbReference type="ARBA" id="ARBA00022737"/>
    </source>
</evidence>
<dbReference type="InterPro" id="IPR005543">
    <property type="entry name" value="PASTA_dom"/>
</dbReference>
<dbReference type="Gene3D" id="3.30.10.20">
    <property type="match status" value="3"/>
</dbReference>
<sequence>MSSPFSIGDIVNGRYRLVAPIVSSPTADVFRADDLSLTRPVAIHVAPFALHNDPVFLESFREEATAAAALNHPHVLRIYDWGEEAGGAYLVTEFPVGGTLRSILDRDGVMSESKVALMGLELADGLAYAHARGLVHGALSPATIHFDADGRSKVADFGFATAIAKSHVGPSTDIRYASPEQAQRLVTDGKTDVYTLALVMFEAITGSIPHEMSSPAETLSARIGTPLPSHPSIRSLDMVLAQAGAYDAKFRLDAVSLTTRLQATVGALSSSAANTASMAPATVAPTDAARVTKRPVLGFQAPTSSDVLTGETAPVPPSTLIEGIESVRSSGEVPMGDFENYRPAARRKRSWLRPALAAALFVVTAGLVGAYATGMFKPAHTVPSVLGLTQQQALSVVSDSNFKLEITGRSFSTTVNDGMIASQTPDAGTSLQEGESLRVTISQGAPPVAIPTSIIGMDCASATQALAGVGLKAACPSSAAVKSTKVPAGHVIKVMYDSQTNPASVSKGATVTLVLSLGNGSATTSTTSTTQPTNGHSARPVPNVVGKNRTEVFALMHTAELYFVTTGPGSNNGTWHTVVSQSPAPGTSIKWHGTVRMTVK</sequence>
<feature type="region of interest" description="Disordered" evidence="6">
    <location>
        <begin position="520"/>
        <end position="543"/>
    </location>
</feature>
<reference evidence="9" key="1">
    <citation type="submission" date="2020-05" db="EMBL/GenBank/DDBJ databases">
        <authorList>
            <person name="Chiriac C."/>
            <person name="Salcher M."/>
            <person name="Ghai R."/>
            <person name="Kavagutti S V."/>
        </authorList>
    </citation>
    <scope>NUCLEOTIDE SEQUENCE</scope>
</reference>
<keyword evidence="5" id="KW-0067">ATP-binding</keyword>
<keyword evidence="4" id="KW-0418">Kinase</keyword>
<evidence type="ECO:0000256" key="1">
    <source>
        <dbReference type="ARBA" id="ARBA00022679"/>
    </source>
</evidence>
<accession>A0A6J6WVI1</accession>
<dbReference type="Pfam" id="PF03793">
    <property type="entry name" value="PASTA"/>
    <property type="match status" value="2"/>
</dbReference>
<evidence type="ECO:0000256" key="5">
    <source>
        <dbReference type="ARBA" id="ARBA00022840"/>
    </source>
</evidence>
<keyword evidence="2" id="KW-0677">Repeat</keyword>
<name>A0A6J6WVI1_9ZZZZ</name>
<dbReference type="CDD" id="cd14014">
    <property type="entry name" value="STKc_PknB_like"/>
    <property type="match status" value="1"/>
</dbReference>
<keyword evidence="3" id="KW-0547">Nucleotide-binding</keyword>
<dbReference type="GO" id="GO:0005524">
    <property type="term" value="F:ATP binding"/>
    <property type="evidence" value="ECO:0007669"/>
    <property type="project" value="UniProtKB-KW"/>
</dbReference>
<evidence type="ECO:0000256" key="3">
    <source>
        <dbReference type="ARBA" id="ARBA00022741"/>
    </source>
</evidence>
<dbReference type="PANTHER" id="PTHR43289">
    <property type="entry name" value="MITOGEN-ACTIVATED PROTEIN KINASE KINASE KINASE 20-RELATED"/>
    <property type="match status" value="1"/>
</dbReference>
<keyword evidence="1" id="KW-0808">Transferase</keyword>
<dbReference type="InterPro" id="IPR000719">
    <property type="entry name" value="Prot_kinase_dom"/>
</dbReference>
<dbReference type="EMBL" id="CAFAAB010000094">
    <property type="protein sequence ID" value="CAB4786798.1"/>
    <property type="molecule type" value="Genomic_DNA"/>
</dbReference>
<dbReference type="SUPFAM" id="SSF56112">
    <property type="entry name" value="Protein kinase-like (PK-like)"/>
    <property type="match status" value="1"/>
</dbReference>
<feature type="domain" description="PASTA" evidence="8">
    <location>
        <begin position="535"/>
        <end position="600"/>
    </location>
</feature>
<proteinExistence type="predicted"/>
<evidence type="ECO:0000256" key="6">
    <source>
        <dbReference type="SAM" id="MobiDB-lite"/>
    </source>
</evidence>
<dbReference type="GO" id="GO:0004674">
    <property type="term" value="F:protein serine/threonine kinase activity"/>
    <property type="evidence" value="ECO:0007669"/>
    <property type="project" value="TreeGrafter"/>
</dbReference>
<dbReference type="AlphaFoldDB" id="A0A6J6WVI1"/>
<dbReference type="CDD" id="cd06577">
    <property type="entry name" value="PASTA_pknB"/>
    <property type="match status" value="3"/>
</dbReference>